<dbReference type="EMBL" id="JACGWJ010000008">
    <property type="protein sequence ID" value="KAL0403782.1"/>
    <property type="molecule type" value="Genomic_DNA"/>
</dbReference>
<sequence>MIFRSFSLYRPKFCQPISQIPLLSSILFARLNFSLHFHRIAPSKPHQKPSHDNGNGDYPDLLSYKDWLSPPEAIRIFQNLKDPNLTLQLFAQLSSRKDYNPNESLYATLINKLALSRNFDGIETLMQRIKVERKCRLSDGFFRNVI</sequence>
<dbReference type="Gene3D" id="1.25.40.10">
    <property type="entry name" value="Tetratricopeptide repeat domain"/>
    <property type="match status" value="1"/>
</dbReference>
<proteinExistence type="predicted"/>
<evidence type="ECO:0000313" key="1">
    <source>
        <dbReference type="EMBL" id="KAL0403782.1"/>
    </source>
</evidence>
<reference evidence="1" key="1">
    <citation type="submission" date="2020-06" db="EMBL/GenBank/DDBJ databases">
        <authorList>
            <person name="Li T."/>
            <person name="Hu X."/>
            <person name="Zhang T."/>
            <person name="Song X."/>
            <person name="Zhang H."/>
            <person name="Dai N."/>
            <person name="Sheng W."/>
            <person name="Hou X."/>
            <person name="Wei L."/>
        </authorList>
    </citation>
    <scope>NUCLEOTIDE SEQUENCE</scope>
    <source>
        <strain evidence="1">G02</strain>
        <tissue evidence="1">Leaf</tissue>
    </source>
</reference>
<comment type="caution">
    <text evidence="1">The sequence shown here is derived from an EMBL/GenBank/DDBJ whole genome shotgun (WGS) entry which is preliminary data.</text>
</comment>
<gene>
    <name evidence="1" type="ORF">Sradi_2019000</name>
</gene>
<evidence type="ECO:0008006" key="2">
    <source>
        <dbReference type="Google" id="ProtNLM"/>
    </source>
</evidence>
<accession>A0AAW2TGV7</accession>
<dbReference type="AlphaFoldDB" id="A0AAW2TGV7"/>
<protein>
    <recommendedName>
        <fullName evidence="2">Pentatricopeptide repeat-containing protein</fullName>
    </recommendedName>
</protein>
<reference evidence="1" key="2">
    <citation type="journal article" date="2024" name="Plant">
        <title>Genomic evolution and insights into agronomic trait innovations of Sesamum species.</title>
        <authorList>
            <person name="Miao H."/>
            <person name="Wang L."/>
            <person name="Qu L."/>
            <person name="Liu H."/>
            <person name="Sun Y."/>
            <person name="Le M."/>
            <person name="Wang Q."/>
            <person name="Wei S."/>
            <person name="Zheng Y."/>
            <person name="Lin W."/>
            <person name="Duan Y."/>
            <person name="Cao H."/>
            <person name="Xiong S."/>
            <person name="Wang X."/>
            <person name="Wei L."/>
            <person name="Li C."/>
            <person name="Ma Q."/>
            <person name="Ju M."/>
            <person name="Zhao R."/>
            <person name="Li G."/>
            <person name="Mu C."/>
            <person name="Tian Q."/>
            <person name="Mei H."/>
            <person name="Zhang T."/>
            <person name="Gao T."/>
            <person name="Zhang H."/>
        </authorList>
    </citation>
    <scope>NUCLEOTIDE SEQUENCE</scope>
    <source>
        <strain evidence="1">G02</strain>
    </source>
</reference>
<dbReference type="InterPro" id="IPR011990">
    <property type="entry name" value="TPR-like_helical_dom_sf"/>
</dbReference>
<name>A0AAW2TGV7_SESRA</name>
<organism evidence="1">
    <name type="scientific">Sesamum radiatum</name>
    <name type="common">Black benniseed</name>
    <dbReference type="NCBI Taxonomy" id="300843"/>
    <lineage>
        <taxon>Eukaryota</taxon>
        <taxon>Viridiplantae</taxon>
        <taxon>Streptophyta</taxon>
        <taxon>Embryophyta</taxon>
        <taxon>Tracheophyta</taxon>
        <taxon>Spermatophyta</taxon>
        <taxon>Magnoliopsida</taxon>
        <taxon>eudicotyledons</taxon>
        <taxon>Gunneridae</taxon>
        <taxon>Pentapetalae</taxon>
        <taxon>asterids</taxon>
        <taxon>lamiids</taxon>
        <taxon>Lamiales</taxon>
        <taxon>Pedaliaceae</taxon>
        <taxon>Sesamum</taxon>
    </lineage>
</organism>